<organism evidence="2 3">
    <name type="scientific">Schizothecium vesticola</name>
    <dbReference type="NCBI Taxonomy" id="314040"/>
    <lineage>
        <taxon>Eukaryota</taxon>
        <taxon>Fungi</taxon>
        <taxon>Dikarya</taxon>
        <taxon>Ascomycota</taxon>
        <taxon>Pezizomycotina</taxon>
        <taxon>Sordariomycetes</taxon>
        <taxon>Sordariomycetidae</taxon>
        <taxon>Sordariales</taxon>
        <taxon>Schizotheciaceae</taxon>
        <taxon>Schizothecium</taxon>
    </lineage>
</organism>
<evidence type="ECO:0000313" key="2">
    <source>
        <dbReference type="EMBL" id="KAK0741552.1"/>
    </source>
</evidence>
<keyword evidence="1" id="KW-0732">Signal</keyword>
<protein>
    <submittedName>
        <fullName evidence="2">Uncharacterized protein</fullName>
    </submittedName>
</protein>
<evidence type="ECO:0000256" key="1">
    <source>
        <dbReference type="SAM" id="SignalP"/>
    </source>
</evidence>
<gene>
    <name evidence="2" type="ORF">B0T18DRAFT_432644</name>
</gene>
<dbReference type="EMBL" id="JAUKUD010000006">
    <property type="protein sequence ID" value="KAK0741552.1"/>
    <property type="molecule type" value="Genomic_DNA"/>
</dbReference>
<comment type="caution">
    <text evidence="2">The sequence shown here is derived from an EMBL/GenBank/DDBJ whole genome shotgun (WGS) entry which is preliminary data.</text>
</comment>
<dbReference type="AlphaFoldDB" id="A0AA40ELI2"/>
<feature type="signal peptide" evidence="1">
    <location>
        <begin position="1"/>
        <end position="19"/>
    </location>
</feature>
<reference evidence="2" key="1">
    <citation type="submission" date="2023-06" db="EMBL/GenBank/DDBJ databases">
        <title>Genome-scale phylogeny and comparative genomics of the fungal order Sordariales.</title>
        <authorList>
            <consortium name="Lawrence Berkeley National Laboratory"/>
            <person name="Hensen N."/>
            <person name="Bonometti L."/>
            <person name="Westerberg I."/>
            <person name="Brannstrom I.O."/>
            <person name="Guillou S."/>
            <person name="Cros-Aarteil S."/>
            <person name="Calhoun S."/>
            <person name="Haridas S."/>
            <person name="Kuo A."/>
            <person name="Mondo S."/>
            <person name="Pangilinan J."/>
            <person name="Riley R."/>
            <person name="LaButti K."/>
            <person name="Andreopoulos B."/>
            <person name="Lipzen A."/>
            <person name="Chen C."/>
            <person name="Yanf M."/>
            <person name="Daum C."/>
            <person name="Ng V."/>
            <person name="Clum A."/>
            <person name="Steindorff A."/>
            <person name="Ohm R."/>
            <person name="Martin F."/>
            <person name="Silar P."/>
            <person name="Natvig D."/>
            <person name="Lalanne C."/>
            <person name="Gautier V."/>
            <person name="Ament-velasquez S.L."/>
            <person name="Kruys A."/>
            <person name="Hutchinson M.I."/>
            <person name="Powell A.J."/>
            <person name="Barry K."/>
            <person name="Miller A.N."/>
            <person name="Grigoriev I.V."/>
            <person name="Debuchy R."/>
            <person name="Gladieux P."/>
            <person name="Thoren M.H."/>
            <person name="Johannesson H."/>
        </authorList>
    </citation>
    <scope>NUCLEOTIDE SEQUENCE</scope>
    <source>
        <strain evidence="2">SMH3187-1</strain>
    </source>
</reference>
<dbReference type="Proteomes" id="UP001172155">
    <property type="component" value="Unassembled WGS sequence"/>
</dbReference>
<accession>A0AA40ELI2</accession>
<feature type="chain" id="PRO_5041351690" evidence="1">
    <location>
        <begin position="20"/>
        <end position="71"/>
    </location>
</feature>
<sequence length="71" mass="7643">MKFSVIIQLLSASCAFAAAVPAPLVGRAAVANEKDKRDGHYRFDADVCWLKKRGDKRANHLVGLGIAVCSD</sequence>
<name>A0AA40ELI2_9PEZI</name>
<evidence type="ECO:0000313" key="3">
    <source>
        <dbReference type="Proteomes" id="UP001172155"/>
    </source>
</evidence>
<proteinExistence type="predicted"/>
<keyword evidence="3" id="KW-1185">Reference proteome</keyword>